<dbReference type="SUPFAM" id="SSF47473">
    <property type="entry name" value="EF-hand"/>
    <property type="match status" value="1"/>
</dbReference>
<dbReference type="RefSeq" id="WP_054201837.1">
    <property type="nucleotide sequence ID" value="NZ_CAMAPB010000004.1"/>
</dbReference>
<name>A0A9W4VNK9_PSEHA</name>
<sequence length="78" mass="8887">MKPFHNIILLTLTVFSCMSFATSSYIAEKFEKLDRNQDGFLTRSEAASDPALWSRFSSYDSDKDAQLSLSEYTLYASK</sequence>
<accession>A0A9W4VNK9</accession>
<dbReference type="PROSITE" id="PS51257">
    <property type="entry name" value="PROKAR_LIPOPROTEIN"/>
    <property type="match status" value="1"/>
</dbReference>
<evidence type="ECO:0000313" key="3">
    <source>
        <dbReference type="Proteomes" id="UP001152447"/>
    </source>
</evidence>
<organism evidence="2 3">
    <name type="scientific">Pseudoalteromonas haloplanktis</name>
    <name type="common">Alteromonas haloplanktis</name>
    <dbReference type="NCBI Taxonomy" id="228"/>
    <lineage>
        <taxon>Bacteria</taxon>
        <taxon>Pseudomonadati</taxon>
        <taxon>Pseudomonadota</taxon>
        <taxon>Gammaproteobacteria</taxon>
        <taxon>Alteromonadales</taxon>
        <taxon>Pseudoalteromonadaceae</taxon>
        <taxon>Pseudoalteromonas</taxon>
    </lineage>
</organism>
<dbReference type="EMBL" id="CAMAPB010000004">
    <property type="protein sequence ID" value="CAH9052094.1"/>
    <property type="molecule type" value="Genomic_DNA"/>
</dbReference>
<protein>
    <recommendedName>
        <fullName evidence="4">Calcium-binding protein</fullName>
    </recommendedName>
</protein>
<dbReference type="Gene3D" id="1.10.238.10">
    <property type="entry name" value="EF-hand"/>
    <property type="match status" value="1"/>
</dbReference>
<feature type="chain" id="PRO_5040882605" description="Calcium-binding protein" evidence="1">
    <location>
        <begin position="22"/>
        <end position="78"/>
    </location>
</feature>
<evidence type="ECO:0000256" key="1">
    <source>
        <dbReference type="SAM" id="SignalP"/>
    </source>
</evidence>
<dbReference type="InterPro" id="IPR011992">
    <property type="entry name" value="EF-hand-dom_pair"/>
</dbReference>
<keyword evidence="1" id="KW-0732">Signal</keyword>
<dbReference type="AlphaFoldDB" id="A0A9W4VNK9"/>
<dbReference type="Proteomes" id="UP001152447">
    <property type="component" value="Unassembled WGS sequence"/>
</dbReference>
<gene>
    <name evidence="2" type="ORF">PSEHALCIP103_00550</name>
</gene>
<comment type="caution">
    <text evidence="2">The sequence shown here is derived from an EMBL/GenBank/DDBJ whole genome shotgun (WGS) entry which is preliminary data.</text>
</comment>
<proteinExistence type="predicted"/>
<evidence type="ECO:0008006" key="4">
    <source>
        <dbReference type="Google" id="ProtNLM"/>
    </source>
</evidence>
<keyword evidence="3" id="KW-1185">Reference proteome</keyword>
<reference evidence="2" key="1">
    <citation type="submission" date="2022-07" db="EMBL/GenBank/DDBJ databases">
        <authorList>
            <person name="Criscuolo A."/>
        </authorList>
    </citation>
    <scope>NUCLEOTIDE SEQUENCE</scope>
    <source>
        <strain evidence="2">CIP103197</strain>
    </source>
</reference>
<evidence type="ECO:0000313" key="2">
    <source>
        <dbReference type="EMBL" id="CAH9052094.1"/>
    </source>
</evidence>
<feature type="signal peptide" evidence="1">
    <location>
        <begin position="1"/>
        <end position="21"/>
    </location>
</feature>